<dbReference type="GO" id="GO:0003712">
    <property type="term" value="F:transcription coregulator activity"/>
    <property type="evidence" value="ECO:0007669"/>
    <property type="project" value="TreeGrafter"/>
</dbReference>
<dbReference type="Gene3D" id="1.10.10.60">
    <property type="entry name" value="Homeodomain-like"/>
    <property type="match status" value="3"/>
</dbReference>
<feature type="region of interest" description="Disordered" evidence="4">
    <location>
        <begin position="127"/>
        <end position="169"/>
    </location>
</feature>
<dbReference type="Proteomes" id="UP001431209">
    <property type="component" value="Unassembled WGS sequence"/>
</dbReference>
<evidence type="ECO:0000313" key="8">
    <source>
        <dbReference type="Proteomes" id="UP001431209"/>
    </source>
</evidence>
<name>A0AAW2ZEB6_9EUKA</name>
<dbReference type="GO" id="GO:0005634">
    <property type="term" value="C:nucleus"/>
    <property type="evidence" value="ECO:0007669"/>
    <property type="project" value="TreeGrafter"/>
</dbReference>
<feature type="compositionally biased region" description="Basic and acidic residues" evidence="4">
    <location>
        <begin position="583"/>
        <end position="597"/>
    </location>
</feature>
<feature type="region of interest" description="Disordered" evidence="4">
    <location>
        <begin position="475"/>
        <end position="502"/>
    </location>
</feature>
<dbReference type="SUPFAM" id="SSF46689">
    <property type="entry name" value="Homeodomain-like"/>
    <property type="match status" value="1"/>
</dbReference>
<keyword evidence="1" id="KW-0805">Transcription regulation</keyword>
<reference evidence="7 8" key="1">
    <citation type="submission" date="2024-03" db="EMBL/GenBank/DDBJ databases">
        <title>The Acrasis kona genome and developmental transcriptomes reveal deep origins of eukaryotic multicellular pathways.</title>
        <authorList>
            <person name="Sheikh S."/>
            <person name="Fu C.-J."/>
            <person name="Brown M.W."/>
            <person name="Baldauf S.L."/>
        </authorList>
    </citation>
    <scope>NUCLEOTIDE SEQUENCE [LARGE SCALE GENOMIC DNA]</scope>
    <source>
        <strain evidence="7 8">ATCC MYA-3509</strain>
    </source>
</reference>
<feature type="domain" description="Myb-like" evidence="5">
    <location>
        <begin position="356"/>
        <end position="408"/>
    </location>
</feature>
<evidence type="ECO:0000313" key="7">
    <source>
        <dbReference type="EMBL" id="KAL0487501.1"/>
    </source>
</evidence>
<dbReference type="PROSITE" id="PS51294">
    <property type="entry name" value="HTH_MYB"/>
    <property type="match status" value="1"/>
</dbReference>
<dbReference type="InterPro" id="IPR009057">
    <property type="entry name" value="Homeodomain-like_sf"/>
</dbReference>
<evidence type="ECO:0000259" key="6">
    <source>
        <dbReference type="PROSITE" id="PS51294"/>
    </source>
</evidence>
<keyword evidence="3" id="KW-0539">Nucleus</keyword>
<dbReference type="InterPro" id="IPR001005">
    <property type="entry name" value="SANT/Myb"/>
</dbReference>
<protein>
    <submittedName>
        <fullName evidence="7">MybO</fullName>
    </submittedName>
</protein>
<dbReference type="CDD" id="cd00167">
    <property type="entry name" value="SANT"/>
    <property type="match status" value="2"/>
</dbReference>
<organism evidence="7 8">
    <name type="scientific">Acrasis kona</name>
    <dbReference type="NCBI Taxonomy" id="1008807"/>
    <lineage>
        <taxon>Eukaryota</taxon>
        <taxon>Discoba</taxon>
        <taxon>Heterolobosea</taxon>
        <taxon>Tetramitia</taxon>
        <taxon>Eutetramitia</taxon>
        <taxon>Acrasidae</taxon>
        <taxon>Acrasis</taxon>
    </lineage>
</organism>
<dbReference type="GO" id="GO:0006355">
    <property type="term" value="P:regulation of DNA-templated transcription"/>
    <property type="evidence" value="ECO:0007669"/>
    <property type="project" value="TreeGrafter"/>
</dbReference>
<dbReference type="Pfam" id="PF00249">
    <property type="entry name" value="Myb_DNA-binding"/>
    <property type="match status" value="1"/>
</dbReference>
<feature type="compositionally biased region" description="Basic and acidic residues" evidence="4">
    <location>
        <begin position="138"/>
        <end position="151"/>
    </location>
</feature>
<evidence type="ECO:0000256" key="2">
    <source>
        <dbReference type="ARBA" id="ARBA00023163"/>
    </source>
</evidence>
<dbReference type="PANTHER" id="PTHR16088">
    <property type="entry name" value="YY1 ASSOCIATED PROTEIN-RELATED"/>
    <property type="match status" value="1"/>
</dbReference>
<sequence length="748" mass="85433">MQHNDDPNSPPLESGDENDIADDEINLLTLLTDTFGEEDENDTDFIDGSDEVCDADFEVADEEDVMFDVDYDENEVFALRKDIEDFFPNVSGNEVYNKFLGQLNEQDIPTLYDEDSNDDYNAIESAAYNNESPETETSPEKETDNQSRDEGGVDPQPPRRGRKRSLHGQIIKTPYAHIEPRAAFSSKPLFAIPVATDSIGMTVEQASTFTEQLREHYQLLASVLIHARRENFDQETVNVTAQRMIELKQRRNVALAEKKARYHHWYSLQSMNTAGPTTRSQKKPFICPPPPFGMSTVLNIDGIDLSEQFVRKVTLATSSEMARIEFVQENLIKPFGSIFKIQELLPDFTPQSEQNKIKLGRLKFTKAEDKLLALGLAKHGTSNWEVIRQELLPTKSTAQLVNRYKNMSSTRAPDEDNPIKLYKAGKKQPLSTEEMDQLLEAVKAHGQKWEFISKQYMSHRTGTFLKKSFQLHKFGGKKPKKSATTTSTEPKTTTSDKQPPLQHSMVNNQIIDNSKYDVINQQQLVFNQYLNPYSNAFSPINAPPTTLQPLHVLKPQAQSLYPGTDSLHNSHYNNENHNSHYTNDIHHNSHYPNDNHHNNSHFPTDNHHNTHFPNESHNSQIKPLTTIQSEPPLASKDEDNYLNANSQDGGALFESISQPAEEKDASIVFEEEDLDSDVDDEIEEEEMELVWTQEEDREILRASIDMGNLMNHLQIWEHLYNEKIITKDPASIGRRYEQLMRLFVASKR</sequence>
<evidence type="ECO:0000256" key="4">
    <source>
        <dbReference type="SAM" id="MobiDB-lite"/>
    </source>
</evidence>
<keyword evidence="8" id="KW-1185">Reference proteome</keyword>
<dbReference type="EMBL" id="JAOPGA020001346">
    <property type="protein sequence ID" value="KAL0487501.1"/>
    <property type="molecule type" value="Genomic_DNA"/>
</dbReference>
<dbReference type="SMART" id="SM00717">
    <property type="entry name" value="SANT"/>
    <property type="match status" value="3"/>
</dbReference>
<comment type="caution">
    <text evidence="7">The sequence shown here is derived from an EMBL/GenBank/DDBJ whole genome shotgun (WGS) entry which is preliminary data.</text>
</comment>
<feature type="region of interest" description="Disordered" evidence="4">
    <location>
        <begin position="1"/>
        <end position="22"/>
    </location>
</feature>
<keyword evidence="2" id="KW-0804">Transcription</keyword>
<dbReference type="PANTHER" id="PTHR16088:SF3">
    <property type="entry name" value="GON-4-LIKE PROTEIN"/>
    <property type="match status" value="1"/>
</dbReference>
<proteinExistence type="predicted"/>
<dbReference type="AlphaFoldDB" id="A0AAW2ZEB6"/>
<evidence type="ECO:0000256" key="1">
    <source>
        <dbReference type="ARBA" id="ARBA00023015"/>
    </source>
</evidence>
<dbReference type="PROSITE" id="PS50090">
    <property type="entry name" value="MYB_LIKE"/>
    <property type="match status" value="1"/>
</dbReference>
<feature type="compositionally biased region" description="Low complexity" evidence="4">
    <location>
        <begin position="569"/>
        <end position="582"/>
    </location>
</feature>
<gene>
    <name evidence="7" type="ORF">AKO1_004188</name>
</gene>
<feature type="domain" description="HTH myb-type" evidence="6">
    <location>
        <begin position="426"/>
        <end position="462"/>
    </location>
</feature>
<accession>A0AAW2ZEB6</accession>
<evidence type="ECO:0000256" key="3">
    <source>
        <dbReference type="ARBA" id="ARBA00023242"/>
    </source>
</evidence>
<feature type="compositionally biased region" description="Low complexity" evidence="4">
    <location>
        <begin position="482"/>
        <end position="497"/>
    </location>
</feature>
<dbReference type="InterPro" id="IPR052435">
    <property type="entry name" value="YY1-Transcr_Regul"/>
</dbReference>
<feature type="region of interest" description="Disordered" evidence="4">
    <location>
        <begin position="566"/>
        <end position="619"/>
    </location>
</feature>
<evidence type="ECO:0000259" key="5">
    <source>
        <dbReference type="PROSITE" id="PS50090"/>
    </source>
</evidence>
<dbReference type="InterPro" id="IPR017930">
    <property type="entry name" value="Myb_dom"/>
</dbReference>